<evidence type="ECO:0000256" key="13">
    <source>
        <dbReference type="PIRSR" id="PIRSR602401-1"/>
    </source>
</evidence>
<comment type="cofactor">
    <cofactor evidence="1 13">
        <name>heme</name>
        <dbReference type="ChEBI" id="CHEBI:30413"/>
    </cofactor>
</comment>
<evidence type="ECO:0000256" key="5">
    <source>
        <dbReference type="ARBA" id="ARBA00022617"/>
    </source>
</evidence>
<dbReference type="OrthoDB" id="1470350at2759"/>
<dbReference type="GO" id="GO:0020037">
    <property type="term" value="F:heme binding"/>
    <property type="evidence" value="ECO:0007669"/>
    <property type="project" value="InterPro"/>
</dbReference>
<dbReference type="SUPFAM" id="SSF48264">
    <property type="entry name" value="Cytochrome P450"/>
    <property type="match status" value="1"/>
</dbReference>
<name>A0A1D2M576_ORCCI</name>
<feature type="binding site" description="axial binding residue" evidence="13">
    <location>
        <position position="75"/>
    </location>
    <ligand>
        <name>heme</name>
        <dbReference type="ChEBI" id="CHEBI:30413"/>
    </ligand>
    <ligandPart>
        <name>Fe</name>
        <dbReference type="ChEBI" id="CHEBI:18248"/>
    </ligandPart>
</feature>
<dbReference type="InterPro" id="IPR050196">
    <property type="entry name" value="Cytochrome_P450_Monoox"/>
</dbReference>
<comment type="caution">
    <text evidence="15">The sequence shown here is derived from an EMBL/GenBank/DDBJ whole genome shotgun (WGS) entry which is preliminary data.</text>
</comment>
<keyword evidence="16" id="KW-1185">Reference proteome</keyword>
<dbReference type="OMA" id="IVAPWIM"/>
<dbReference type="PANTHER" id="PTHR24291:SF189">
    <property type="entry name" value="CYTOCHROME P450 4C3-RELATED"/>
    <property type="match status" value="1"/>
</dbReference>
<evidence type="ECO:0000313" key="16">
    <source>
        <dbReference type="Proteomes" id="UP000094527"/>
    </source>
</evidence>
<evidence type="ECO:0000256" key="14">
    <source>
        <dbReference type="RuleBase" id="RU000461"/>
    </source>
</evidence>
<dbReference type="GO" id="GO:0016705">
    <property type="term" value="F:oxidoreductase activity, acting on paired donors, with incorporation or reduction of molecular oxygen"/>
    <property type="evidence" value="ECO:0007669"/>
    <property type="project" value="InterPro"/>
</dbReference>
<comment type="subcellular location">
    <subcellularLocation>
        <location evidence="3">Endoplasmic reticulum membrane</location>
    </subcellularLocation>
    <subcellularLocation>
        <location evidence="2">Microsome membrane</location>
    </subcellularLocation>
</comment>
<dbReference type="EMBL" id="LJIJ01004043">
    <property type="protein sequence ID" value="ODM88140.1"/>
    <property type="molecule type" value="Genomic_DNA"/>
</dbReference>
<dbReference type="Pfam" id="PF00067">
    <property type="entry name" value="p450"/>
    <property type="match status" value="1"/>
</dbReference>
<keyword evidence="7" id="KW-0256">Endoplasmic reticulum</keyword>
<dbReference type="STRING" id="48709.A0A1D2M576"/>
<dbReference type="GO" id="GO:0005789">
    <property type="term" value="C:endoplasmic reticulum membrane"/>
    <property type="evidence" value="ECO:0007669"/>
    <property type="project" value="UniProtKB-SubCell"/>
</dbReference>
<sequence length="130" mass="14812">MLFLFISDSPLSEYNGNQVDVPVGTQVAIVPWAIHRNEDYWPNPETFNPDRFLPEECAKRHAYAYLPFSAGPRNCIGLKLGLNEMKTVAAHVLRNFNVSSTDRFGGCSFVAHVTITPERDYNFVMKRRAF</sequence>
<keyword evidence="6 13" id="KW-0479">Metal-binding</keyword>
<dbReference type="PROSITE" id="PS00086">
    <property type="entry name" value="CYTOCHROME_P450"/>
    <property type="match status" value="1"/>
</dbReference>
<dbReference type="GO" id="GO:0005506">
    <property type="term" value="F:iron ion binding"/>
    <property type="evidence" value="ECO:0007669"/>
    <property type="project" value="InterPro"/>
</dbReference>
<dbReference type="Proteomes" id="UP000094527">
    <property type="component" value="Unassembled WGS sequence"/>
</dbReference>
<evidence type="ECO:0000256" key="6">
    <source>
        <dbReference type="ARBA" id="ARBA00022723"/>
    </source>
</evidence>
<gene>
    <name evidence="15" type="ORF">Ocin01_18541</name>
</gene>
<keyword evidence="11 14" id="KW-0503">Monooxygenase</keyword>
<reference evidence="15 16" key="1">
    <citation type="journal article" date="2016" name="Genome Biol. Evol.">
        <title>Gene Family Evolution Reflects Adaptation to Soil Environmental Stressors in the Genome of the Collembolan Orchesella cincta.</title>
        <authorList>
            <person name="Faddeeva-Vakhrusheva A."/>
            <person name="Derks M.F."/>
            <person name="Anvar S.Y."/>
            <person name="Agamennone V."/>
            <person name="Suring W."/>
            <person name="Smit S."/>
            <person name="van Straalen N.M."/>
            <person name="Roelofs D."/>
        </authorList>
    </citation>
    <scope>NUCLEOTIDE SEQUENCE [LARGE SCALE GENOMIC DNA]</scope>
    <source>
        <tissue evidence="15">Mixed pool</tissue>
    </source>
</reference>
<dbReference type="InterPro" id="IPR001128">
    <property type="entry name" value="Cyt_P450"/>
</dbReference>
<evidence type="ECO:0000256" key="9">
    <source>
        <dbReference type="ARBA" id="ARBA00023002"/>
    </source>
</evidence>
<dbReference type="InterPro" id="IPR017972">
    <property type="entry name" value="Cyt_P450_CS"/>
</dbReference>
<organism evidence="15 16">
    <name type="scientific">Orchesella cincta</name>
    <name type="common">Springtail</name>
    <name type="synonym">Podura cincta</name>
    <dbReference type="NCBI Taxonomy" id="48709"/>
    <lineage>
        <taxon>Eukaryota</taxon>
        <taxon>Metazoa</taxon>
        <taxon>Ecdysozoa</taxon>
        <taxon>Arthropoda</taxon>
        <taxon>Hexapoda</taxon>
        <taxon>Collembola</taxon>
        <taxon>Entomobryomorpha</taxon>
        <taxon>Entomobryoidea</taxon>
        <taxon>Orchesellidae</taxon>
        <taxon>Orchesellinae</taxon>
        <taxon>Orchesella</taxon>
    </lineage>
</organism>
<evidence type="ECO:0000313" key="15">
    <source>
        <dbReference type="EMBL" id="ODM88140.1"/>
    </source>
</evidence>
<keyword evidence="12" id="KW-0472">Membrane</keyword>
<dbReference type="PRINTS" id="PR00463">
    <property type="entry name" value="EP450I"/>
</dbReference>
<dbReference type="AlphaFoldDB" id="A0A1D2M576"/>
<evidence type="ECO:0000256" key="4">
    <source>
        <dbReference type="ARBA" id="ARBA00010617"/>
    </source>
</evidence>
<accession>A0A1D2M576</accession>
<dbReference type="PANTHER" id="PTHR24291">
    <property type="entry name" value="CYTOCHROME P450 FAMILY 4"/>
    <property type="match status" value="1"/>
</dbReference>
<dbReference type="Gene3D" id="1.10.630.10">
    <property type="entry name" value="Cytochrome P450"/>
    <property type="match status" value="1"/>
</dbReference>
<dbReference type="GO" id="GO:0004497">
    <property type="term" value="F:monooxygenase activity"/>
    <property type="evidence" value="ECO:0007669"/>
    <property type="project" value="UniProtKB-KW"/>
</dbReference>
<evidence type="ECO:0000256" key="1">
    <source>
        <dbReference type="ARBA" id="ARBA00001971"/>
    </source>
</evidence>
<comment type="similarity">
    <text evidence="4 14">Belongs to the cytochrome P450 family.</text>
</comment>
<evidence type="ECO:0000256" key="8">
    <source>
        <dbReference type="ARBA" id="ARBA00022848"/>
    </source>
</evidence>
<keyword evidence="9 14" id="KW-0560">Oxidoreductase</keyword>
<evidence type="ECO:0000256" key="11">
    <source>
        <dbReference type="ARBA" id="ARBA00023033"/>
    </source>
</evidence>
<proteinExistence type="inferred from homology"/>
<evidence type="ECO:0000256" key="2">
    <source>
        <dbReference type="ARBA" id="ARBA00004524"/>
    </source>
</evidence>
<protein>
    <submittedName>
        <fullName evidence="15">Cytochrome P450 4C1</fullName>
    </submittedName>
</protein>
<evidence type="ECO:0000256" key="7">
    <source>
        <dbReference type="ARBA" id="ARBA00022824"/>
    </source>
</evidence>
<evidence type="ECO:0000256" key="12">
    <source>
        <dbReference type="ARBA" id="ARBA00023136"/>
    </source>
</evidence>
<dbReference type="InterPro" id="IPR002401">
    <property type="entry name" value="Cyt_P450_E_grp-I"/>
</dbReference>
<keyword evidence="10 13" id="KW-0408">Iron</keyword>
<keyword evidence="5 13" id="KW-0349">Heme</keyword>
<dbReference type="InterPro" id="IPR036396">
    <property type="entry name" value="Cyt_P450_sf"/>
</dbReference>
<evidence type="ECO:0000256" key="3">
    <source>
        <dbReference type="ARBA" id="ARBA00004586"/>
    </source>
</evidence>
<evidence type="ECO:0000256" key="10">
    <source>
        <dbReference type="ARBA" id="ARBA00023004"/>
    </source>
</evidence>
<keyword evidence="8" id="KW-0492">Microsome</keyword>